<protein>
    <recommendedName>
        <fullName evidence="5">RRM domain-containing protein</fullName>
    </recommendedName>
</protein>
<feature type="domain" description="RRM" evidence="5">
    <location>
        <begin position="109"/>
        <end position="189"/>
    </location>
</feature>
<accession>A0ABQ9F1H8</accession>
<dbReference type="PANTHER" id="PTHR48025">
    <property type="entry name" value="OS02G0815200 PROTEIN"/>
    <property type="match status" value="1"/>
</dbReference>
<dbReference type="InterPro" id="IPR002343">
    <property type="entry name" value="Hud_Sxl_RNA"/>
</dbReference>
<dbReference type="Gene3D" id="3.30.70.330">
    <property type="match status" value="3"/>
</dbReference>
<evidence type="ECO:0000259" key="5">
    <source>
        <dbReference type="PROSITE" id="PS50102"/>
    </source>
</evidence>
<feature type="domain" description="RRM" evidence="5">
    <location>
        <begin position="259"/>
        <end position="336"/>
    </location>
</feature>
<reference evidence="6 8" key="1">
    <citation type="submission" date="2022-12" db="EMBL/GenBank/DDBJ databases">
        <title>Chromosome-level genome of Tegillarca granosa.</title>
        <authorList>
            <person name="Kim J."/>
        </authorList>
    </citation>
    <scope>NUCLEOTIDE SEQUENCE [LARGE SCALE GENOMIC DNA]</scope>
    <source>
        <strain evidence="6">Teg-2019</strain>
        <tissue evidence="6">Adductor muscle</tissue>
    </source>
</reference>
<keyword evidence="8" id="KW-1185">Reference proteome</keyword>
<evidence type="ECO:0000313" key="8">
    <source>
        <dbReference type="Proteomes" id="UP001217089"/>
    </source>
</evidence>
<dbReference type="InterPro" id="IPR012677">
    <property type="entry name" value="Nucleotide-bd_a/b_plait_sf"/>
</dbReference>
<comment type="caution">
    <text evidence="6">The sequence shown here is derived from an EMBL/GenBank/DDBJ whole genome shotgun (WGS) entry which is preliminary data.</text>
</comment>
<dbReference type="SUPFAM" id="SSF54928">
    <property type="entry name" value="RNA-binding domain, RBD"/>
    <property type="match status" value="2"/>
</dbReference>
<feature type="domain" description="RRM" evidence="5">
    <location>
        <begin position="23"/>
        <end position="101"/>
    </location>
</feature>
<feature type="compositionally biased region" description="Polar residues" evidence="4">
    <location>
        <begin position="193"/>
        <end position="204"/>
    </location>
</feature>
<dbReference type="PROSITE" id="PS50102">
    <property type="entry name" value="RRM"/>
    <property type="match status" value="3"/>
</dbReference>
<dbReference type="CDD" id="cd12649">
    <property type="entry name" value="RRM1_SXL"/>
    <property type="match status" value="1"/>
</dbReference>
<evidence type="ECO:0000313" key="6">
    <source>
        <dbReference type="EMBL" id="KAJ8311243.1"/>
    </source>
</evidence>
<feature type="compositionally biased region" description="Pro residues" evidence="4">
    <location>
        <begin position="205"/>
        <end position="214"/>
    </location>
</feature>
<dbReference type="PANTHER" id="PTHR48025:SF1">
    <property type="entry name" value="RRM DOMAIN-CONTAINING PROTEIN"/>
    <property type="match status" value="1"/>
</dbReference>
<organism evidence="6 8">
    <name type="scientific">Tegillarca granosa</name>
    <name type="common">Malaysian cockle</name>
    <name type="synonym">Anadara granosa</name>
    <dbReference type="NCBI Taxonomy" id="220873"/>
    <lineage>
        <taxon>Eukaryota</taxon>
        <taxon>Metazoa</taxon>
        <taxon>Spiralia</taxon>
        <taxon>Lophotrochozoa</taxon>
        <taxon>Mollusca</taxon>
        <taxon>Bivalvia</taxon>
        <taxon>Autobranchia</taxon>
        <taxon>Pteriomorphia</taxon>
        <taxon>Arcoida</taxon>
        <taxon>Arcoidea</taxon>
        <taxon>Arcidae</taxon>
        <taxon>Tegillarca</taxon>
    </lineage>
</organism>
<dbReference type="InterPro" id="IPR035979">
    <property type="entry name" value="RBD_domain_sf"/>
</dbReference>
<proteinExistence type="predicted"/>
<evidence type="ECO:0000256" key="1">
    <source>
        <dbReference type="ARBA" id="ARBA00022737"/>
    </source>
</evidence>
<dbReference type="InterPro" id="IPR000504">
    <property type="entry name" value="RRM_dom"/>
</dbReference>
<evidence type="ECO:0000256" key="4">
    <source>
        <dbReference type="SAM" id="MobiDB-lite"/>
    </source>
</evidence>
<feature type="region of interest" description="Disordered" evidence="4">
    <location>
        <begin position="191"/>
        <end position="214"/>
    </location>
</feature>
<gene>
    <name evidence="6" type="ORF">KUTeg_011200</name>
    <name evidence="7" type="ORF">KUTeg_011210</name>
</gene>
<dbReference type="Proteomes" id="UP001217089">
    <property type="component" value="Unassembled WGS sequence"/>
</dbReference>
<dbReference type="EMBL" id="JARBDR010000523">
    <property type="protein sequence ID" value="KAJ8311243.1"/>
    <property type="molecule type" value="Genomic_DNA"/>
</dbReference>
<name>A0ABQ9F1H8_TEGGR</name>
<evidence type="ECO:0000256" key="2">
    <source>
        <dbReference type="ARBA" id="ARBA00022884"/>
    </source>
</evidence>
<dbReference type="InterPro" id="IPR050502">
    <property type="entry name" value="Euk_RNA-bind_prot"/>
</dbReference>
<evidence type="ECO:0000256" key="3">
    <source>
        <dbReference type="PROSITE-ProRule" id="PRU00176"/>
    </source>
</evidence>
<evidence type="ECO:0000313" key="7">
    <source>
        <dbReference type="EMBL" id="KAJ8311253.1"/>
    </source>
</evidence>
<keyword evidence="1" id="KW-0677">Repeat</keyword>
<dbReference type="Pfam" id="PF00076">
    <property type="entry name" value="RRM_1"/>
    <property type="match status" value="3"/>
</dbReference>
<sequence length="336" mass="37452">MIIVVDNRNKTGGHSRSREDSLTNLIINYLPQTFTDEEFRSMFLSIGPIRSCKIVRDKGTNYSYGFGFVDYETPEDAQRAIQTLNGLQIQHKTIKVALARPGDEAIKGANIYIRNVPKTYKEADLETHFSPFGTIIQSRVLVDLQTGESKGVGFVLYDKKSEALKAISEMNGKTVPGGITPLVVKFADDNTKRQQTASPTQQPSLPLPRFPTPGGPMRTMPNKQPRFNPMSNPMGGYAAANTQTGSFTQQPQQPGSMGYILFVYNIGTDATDDTLYELFRPFGNISRVNVIYDYSTGLCKGFGFVTMSNLREAQNAIRYRNGDFYKGRQLSVSFKK</sequence>
<dbReference type="PRINTS" id="PR00961">
    <property type="entry name" value="HUDSXLRNA"/>
</dbReference>
<keyword evidence="2 3" id="KW-0694">RNA-binding</keyword>
<dbReference type="SMART" id="SM00360">
    <property type="entry name" value="RRM"/>
    <property type="match status" value="3"/>
</dbReference>
<dbReference type="EMBL" id="JARBDR010000523">
    <property type="protein sequence ID" value="KAJ8311253.1"/>
    <property type="molecule type" value="Genomic_DNA"/>
</dbReference>